<reference evidence="2" key="1">
    <citation type="submission" date="2018-01" db="EMBL/GenBank/DDBJ databases">
        <title>Rubneribacter badeniensis gen. nov., sp. nov., and Colonibacter rubneri, gen. nov., sp. nov., WGS of new members of the Eggerthellaceae.</title>
        <authorList>
            <person name="Danylec N."/>
            <person name="Stoll D.A."/>
            <person name="Doetsch A."/>
            <person name="Kulling S.E."/>
            <person name="Huch M."/>
        </authorList>
    </citation>
    <scope>NUCLEOTIDE SEQUENCE [LARGE SCALE GENOMIC DNA]</scope>
    <source>
        <strain evidence="2">ResAG-96</strain>
    </source>
</reference>
<keyword evidence="2" id="KW-1185">Reference proteome</keyword>
<accession>A0A2K2UAL9</accession>
<name>A0A2K2UAL9_9ACTN</name>
<dbReference type="RefSeq" id="WP_103265256.1">
    <property type="nucleotide sequence ID" value="NZ_CABMLE010000009.1"/>
</dbReference>
<protein>
    <submittedName>
        <fullName evidence="1">Uncharacterized protein</fullName>
    </submittedName>
</protein>
<evidence type="ECO:0000313" key="1">
    <source>
        <dbReference type="EMBL" id="PNV67363.1"/>
    </source>
</evidence>
<evidence type="ECO:0000313" key="2">
    <source>
        <dbReference type="Proteomes" id="UP000236197"/>
    </source>
</evidence>
<comment type="caution">
    <text evidence="1">The sequence shown here is derived from an EMBL/GenBank/DDBJ whole genome shotgun (WGS) entry which is preliminary data.</text>
</comment>
<dbReference type="OrthoDB" id="3177450at2"/>
<sequence length="169" mass="18746">MDADGLSPDDGSAASRLLEALVAFVRSAGERWSVQRIAEFAAIAVGDRAEVGDASQYVFHRARREGYDLPPFPLAGCGEIRRFLVDEGVRNLPEWYAKIGIEGEAYVRLHEKTLVSVRSSTGMRTVLLIDGLLYDRQAGFVPLAESDLVRRLDEEELMSLMEFVLSGVR</sequence>
<dbReference type="AlphaFoldDB" id="A0A2K2UAL9"/>
<organism evidence="1 2">
    <name type="scientific">Enteroscipio rubneri</name>
    <dbReference type="NCBI Taxonomy" id="2070686"/>
    <lineage>
        <taxon>Bacteria</taxon>
        <taxon>Bacillati</taxon>
        <taxon>Actinomycetota</taxon>
        <taxon>Coriobacteriia</taxon>
        <taxon>Eggerthellales</taxon>
        <taxon>Eggerthellaceae</taxon>
        <taxon>Enteroscipio</taxon>
    </lineage>
</organism>
<proteinExistence type="predicted"/>
<dbReference type="EMBL" id="PPEK01000009">
    <property type="protein sequence ID" value="PNV67363.1"/>
    <property type="molecule type" value="Genomic_DNA"/>
</dbReference>
<dbReference type="Proteomes" id="UP000236197">
    <property type="component" value="Unassembled WGS sequence"/>
</dbReference>
<gene>
    <name evidence="1" type="ORF">C2L71_08040</name>
</gene>